<protein>
    <submittedName>
        <fullName evidence="1">RCG32027</fullName>
    </submittedName>
</protein>
<evidence type="ECO:0000313" key="2">
    <source>
        <dbReference type="Proteomes" id="UP000234681"/>
    </source>
</evidence>
<dbReference type="AlphaFoldDB" id="A6KS59"/>
<evidence type="ECO:0000313" key="1">
    <source>
        <dbReference type="EMBL" id="EDL83195.1"/>
    </source>
</evidence>
<reference evidence="1 2" key="1">
    <citation type="submission" date="2005-09" db="EMBL/GenBank/DDBJ databases">
        <authorList>
            <person name="Mural R.J."/>
            <person name="Li P.W."/>
            <person name="Adams M.D."/>
            <person name="Amanatides P.G."/>
            <person name="Baden-Tillson H."/>
            <person name="Barnstead M."/>
            <person name="Chin S.H."/>
            <person name="Dew I."/>
            <person name="Evans C.A."/>
            <person name="Ferriera S."/>
            <person name="Flanigan M."/>
            <person name="Fosler C."/>
            <person name="Glodek A."/>
            <person name="Gu Z."/>
            <person name="Holt R.A."/>
            <person name="Jennings D."/>
            <person name="Kraft C.L."/>
            <person name="Lu F."/>
            <person name="Nguyen T."/>
            <person name="Nusskern D.R."/>
            <person name="Pfannkoch C.M."/>
            <person name="Sitter C."/>
            <person name="Sutton G.G."/>
            <person name="Venter J.C."/>
            <person name="Wang Z."/>
            <person name="Woodage T."/>
            <person name="Zheng X.H."/>
            <person name="Zhong F."/>
        </authorList>
    </citation>
    <scope>NUCLEOTIDE SEQUENCE [LARGE SCALE GENOMIC DNA]</scope>
    <source>
        <strain>BN</strain>
        <strain evidence="2">Sprague-Dawley</strain>
    </source>
</reference>
<gene>
    <name evidence="1" type="ORF">rCG_32027</name>
</gene>
<dbReference type="Proteomes" id="UP000234681">
    <property type="component" value="Chromosome 1"/>
</dbReference>
<organism evidence="1 2">
    <name type="scientific">Rattus norvegicus</name>
    <name type="common">Rat</name>
    <dbReference type="NCBI Taxonomy" id="10116"/>
    <lineage>
        <taxon>Eukaryota</taxon>
        <taxon>Metazoa</taxon>
        <taxon>Chordata</taxon>
        <taxon>Craniata</taxon>
        <taxon>Vertebrata</taxon>
        <taxon>Euteleostomi</taxon>
        <taxon>Mammalia</taxon>
        <taxon>Eutheria</taxon>
        <taxon>Euarchontoglires</taxon>
        <taxon>Glires</taxon>
        <taxon>Rodentia</taxon>
        <taxon>Myomorpha</taxon>
        <taxon>Muroidea</taxon>
        <taxon>Muridae</taxon>
        <taxon>Murinae</taxon>
        <taxon>Rattus</taxon>
    </lineage>
</organism>
<dbReference type="EMBL" id="CH474102">
    <property type="protein sequence ID" value="EDL83195.1"/>
    <property type="molecule type" value="Genomic_DNA"/>
</dbReference>
<name>A6KS59_RAT</name>
<sequence length="108" mass="11561">MLIGSQSIGRKLYPSPIIESGAGDIFCLNTLFSVFNSSGSSIEPLSRPLCCSSSLSSSYIIWKLCISASTLDPTCRTRGSLDSEITFLDDIDWLKISGISPGETFGIS</sequence>
<proteinExistence type="predicted"/>
<accession>A6KS59</accession>